<sequence>MASGVATVWMPVEDMRRALGFYGETLGLSVKSEGDDWSELNANGVSIGLNAREATHGTGSGGAMLTLQPDGTLYDEIVRLTDAGVEFIGEVSDHPWGRIATFKDSEGNDLQLFEPPSG</sequence>
<dbReference type="EMBL" id="RCZG01000011">
    <property type="protein sequence ID" value="TPG31668.1"/>
    <property type="molecule type" value="Genomic_DNA"/>
</dbReference>
<organism evidence="2 3">
    <name type="scientific">Mycolicibacterium hodleri</name>
    <dbReference type="NCBI Taxonomy" id="49897"/>
    <lineage>
        <taxon>Bacteria</taxon>
        <taxon>Bacillati</taxon>
        <taxon>Actinomycetota</taxon>
        <taxon>Actinomycetes</taxon>
        <taxon>Mycobacteriales</taxon>
        <taxon>Mycobacteriaceae</taxon>
        <taxon>Mycolicibacterium</taxon>
    </lineage>
</organism>
<dbReference type="PANTHER" id="PTHR33993">
    <property type="entry name" value="GLYOXALASE-RELATED"/>
    <property type="match status" value="1"/>
</dbReference>
<dbReference type="PROSITE" id="PS51819">
    <property type="entry name" value="VOC"/>
    <property type="match status" value="1"/>
</dbReference>
<gene>
    <name evidence="2" type="ORF">EAH80_22230</name>
</gene>
<name>A0A502E1K4_9MYCO</name>
<keyword evidence="3" id="KW-1185">Reference proteome</keyword>
<evidence type="ECO:0000313" key="3">
    <source>
        <dbReference type="Proteomes" id="UP000320095"/>
    </source>
</evidence>
<proteinExistence type="predicted"/>
<dbReference type="InterPro" id="IPR004360">
    <property type="entry name" value="Glyas_Fos-R_dOase_dom"/>
</dbReference>
<dbReference type="Pfam" id="PF00903">
    <property type="entry name" value="Glyoxalase"/>
    <property type="match status" value="1"/>
</dbReference>
<dbReference type="InterPro" id="IPR052164">
    <property type="entry name" value="Anthracycline_SecMetBiosynth"/>
</dbReference>
<accession>A0A502E1K4</accession>
<dbReference type="SUPFAM" id="SSF54593">
    <property type="entry name" value="Glyoxalase/Bleomycin resistance protein/Dihydroxybiphenyl dioxygenase"/>
    <property type="match status" value="1"/>
</dbReference>
<dbReference type="OrthoDB" id="9798201at2"/>
<dbReference type="Proteomes" id="UP000320095">
    <property type="component" value="Unassembled WGS sequence"/>
</dbReference>
<reference evidence="2 3" key="1">
    <citation type="journal article" date="2019" name="Environ. Microbiol.">
        <title>Species interactions and distinct microbial communities in high Arctic permafrost affected cryosols are associated with the CH4 and CO2 gas fluxes.</title>
        <authorList>
            <person name="Altshuler I."/>
            <person name="Hamel J."/>
            <person name="Turney S."/>
            <person name="Magnuson E."/>
            <person name="Levesque R."/>
            <person name="Greer C."/>
            <person name="Whyte L.G."/>
        </authorList>
    </citation>
    <scope>NUCLEOTIDE SEQUENCE [LARGE SCALE GENOMIC DNA]</scope>
    <source>
        <strain evidence="2 3">S5.20</strain>
    </source>
</reference>
<dbReference type="AlphaFoldDB" id="A0A502E1K4"/>
<comment type="caution">
    <text evidence="2">The sequence shown here is derived from an EMBL/GenBank/DDBJ whole genome shotgun (WGS) entry which is preliminary data.</text>
</comment>
<evidence type="ECO:0000313" key="2">
    <source>
        <dbReference type="EMBL" id="TPG31668.1"/>
    </source>
</evidence>
<protein>
    <recommendedName>
        <fullName evidence="1">VOC domain-containing protein</fullName>
    </recommendedName>
</protein>
<evidence type="ECO:0000259" key="1">
    <source>
        <dbReference type="PROSITE" id="PS51819"/>
    </source>
</evidence>
<dbReference type="InterPro" id="IPR029068">
    <property type="entry name" value="Glyas_Bleomycin-R_OHBP_Dase"/>
</dbReference>
<feature type="domain" description="VOC" evidence="1">
    <location>
        <begin position="4"/>
        <end position="115"/>
    </location>
</feature>
<dbReference type="Gene3D" id="3.10.180.10">
    <property type="entry name" value="2,3-Dihydroxybiphenyl 1,2-Dioxygenase, domain 1"/>
    <property type="match status" value="1"/>
</dbReference>
<dbReference type="InterPro" id="IPR037523">
    <property type="entry name" value="VOC_core"/>
</dbReference>